<dbReference type="EMBL" id="OX597832">
    <property type="protein sequence ID" value="CAI9736461.1"/>
    <property type="molecule type" value="Genomic_DNA"/>
</dbReference>
<evidence type="ECO:0000313" key="2">
    <source>
        <dbReference type="Proteomes" id="UP001162480"/>
    </source>
</evidence>
<protein>
    <submittedName>
        <fullName evidence="1">Uncharacterized protein</fullName>
    </submittedName>
</protein>
<evidence type="ECO:0000313" key="1">
    <source>
        <dbReference type="EMBL" id="CAI9736461.1"/>
    </source>
</evidence>
<accession>A0AA36FEV8</accession>
<proteinExistence type="predicted"/>
<gene>
    <name evidence="1" type="ORF">OCTVUL_1B028147</name>
</gene>
<name>A0AA36FEV8_OCTVU</name>
<dbReference type="Proteomes" id="UP001162480">
    <property type="component" value="Chromosome 19"/>
</dbReference>
<organism evidence="1 2">
    <name type="scientific">Octopus vulgaris</name>
    <name type="common">Common octopus</name>
    <dbReference type="NCBI Taxonomy" id="6645"/>
    <lineage>
        <taxon>Eukaryota</taxon>
        <taxon>Metazoa</taxon>
        <taxon>Spiralia</taxon>
        <taxon>Lophotrochozoa</taxon>
        <taxon>Mollusca</taxon>
        <taxon>Cephalopoda</taxon>
        <taxon>Coleoidea</taxon>
        <taxon>Octopodiformes</taxon>
        <taxon>Octopoda</taxon>
        <taxon>Incirrata</taxon>
        <taxon>Octopodidae</taxon>
        <taxon>Octopus</taxon>
    </lineage>
</organism>
<keyword evidence="2" id="KW-1185">Reference proteome</keyword>
<reference evidence="1" key="1">
    <citation type="submission" date="2023-08" db="EMBL/GenBank/DDBJ databases">
        <authorList>
            <person name="Alioto T."/>
            <person name="Alioto T."/>
            <person name="Gomez Garrido J."/>
        </authorList>
    </citation>
    <scope>NUCLEOTIDE SEQUENCE</scope>
</reference>
<sequence>MLIKKTCQLFMLAIGFFTFLQATFIVMPSECTREEMTIQVVKMKDIYEETIVSHLKKNGRVHYSQCDSVLTIIGIDSYQFDLRIESLDLRQPDDGICTDSLKIFNGWNDGVTSLFQWTWDLQVSVPGSSLSRPGQDLEKSYEGIECVECASCSLEDFDWDRDVFTMAAGCYICAKQWDISYNTAQRTCYSQRSYLSLIRRIKDPSINLDDPVTPGKLLGCHLYSNPYGVKINYCFCEENRCNSSRRNLPFNLLLLTYILLVLHL</sequence>
<dbReference type="AlphaFoldDB" id="A0AA36FEV8"/>